<feature type="transmembrane region" description="Helical" evidence="2">
    <location>
        <begin position="344"/>
        <end position="367"/>
    </location>
</feature>
<protein>
    <submittedName>
        <fullName evidence="4">Uncharacterized protein</fullName>
    </submittedName>
</protein>
<feature type="region of interest" description="Disordered" evidence="1">
    <location>
        <begin position="281"/>
        <end position="301"/>
    </location>
</feature>
<reference evidence="4 5" key="1">
    <citation type="submission" date="2020-04" db="EMBL/GenBank/DDBJ databases">
        <title>Draft genome of Pyxidicoccus fallax type strain.</title>
        <authorList>
            <person name="Whitworth D.E."/>
        </authorList>
    </citation>
    <scope>NUCLEOTIDE SEQUENCE [LARGE SCALE GENOMIC DNA]</scope>
    <source>
        <strain evidence="4 5">DSM 14698</strain>
    </source>
</reference>
<accession>A0A848LQQ8</accession>
<comment type="caution">
    <text evidence="4">The sequence shown here is derived from an EMBL/GenBank/DDBJ whole genome shotgun (WGS) entry which is preliminary data.</text>
</comment>
<keyword evidence="2" id="KW-0472">Membrane</keyword>
<sequence>MRSVLVAALLLALAGAPRAFARTPVSHVDPVDPDTPRSGYRVATEKLEVHKEGDLRVAIRTGVLMPPRGYTPVEVVLQNSGPAPLQALLSLRGHYGQEARVIERSVEVGPRQRVVAWLPVPTAVRGGNLEVRVPGQRRILQTLYMDGSRDEAVLVLGARKDFEADTGLKETEGEHEPLFLARFLEEREAPRELASYVGYPVVLVGDAASIPADVWAVLEAYAISGGRLVLTRPPRDLVERLPLLSESNTRPEVLYGFGVVRRCGDPAACVEAVTSLLREGAEQGPVMPKGPPPSWERGSSLTEGASPLLESARAPVGRFLLLIFAFALAVGPGGLMLARRRGPVAVLVAVPVVSLVTCLALIAWSVLVDGFAVHAARYSLTWLDGARSRAVTLGVAGWYANLSPGEVKLPLSSVLLPPDDQYEVVADLDWTGGLTVTRGFLPPRTYREWGEVSVLPSRARLVVRSDGGALRVQNALGARVEAGWLRRGGAYYRLSGLEDGAEATLDAPVPYGEMSHPVREQLHELSTSLWERLVNGKPGFQTDLSEGDFVVRMGGPGMAPSAAMPVELEAGVHVVRGKVEEVGS</sequence>
<evidence type="ECO:0000256" key="1">
    <source>
        <dbReference type="SAM" id="MobiDB-lite"/>
    </source>
</evidence>
<keyword evidence="2" id="KW-1133">Transmembrane helix</keyword>
<dbReference type="AlphaFoldDB" id="A0A848LQQ8"/>
<organism evidence="4 5">
    <name type="scientific">Pyxidicoccus fallax</name>
    <dbReference type="NCBI Taxonomy" id="394095"/>
    <lineage>
        <taxon>Bacteria</taxon>
        <taxon>Pseudomonadati</taxon>
        <taxon>Myxococcota</taxon>
        <taxon>Myxococcia</taxon>
        <taxon>Myxococcales</taxon>
        <taxon>Cystobacterineae</taxon>
        <taxon>Myxococcaceae</taxon>
        <taxon>Pyxidicoccus</taxon>
    </lineage>
</organism>
<evidence type="ECO:0000313" key="4">
    <source>
        <dbReference type="EMBL" id="NMO19804.1"/>
    </source>
</evidence>
<proteinExistence type="predicted"/>
<gene>
    <name evidence="4" type="ORF">HG543_33750</name>
</gene>
<evidence type="ECO:0000256" key="3">
    <source>
        <dbReference type="SAM" id="SignalP"/>
    </source>
</evidence>
<name>A0A848LQQ8_9BACT</name>
<dbReference type="RefSeq" id="WP_169349045.1">
    <property type="nucleotide sequence ID" value="NZ_JABBJJ010000206.1"/>
</dbReference>
<feature type="transmembrane region" description="Helical" evidence="2">
    <location>
        <begin position="319"/>
        <end position="337"/>
    </location>
</feature>
<feature type="chain" id="PRO_5032648277" evidence="3">
    <location>
        <begin position="22"/>
        <end position="584"/>
    </location>
</feature>
<evidence type="ECO:0000256" key="2">
    <source>
        <dbReference type="SAM" id="Phobius"/>
    </source>
</evidence>
<keyword evidence="3" id="KW-0732">Signal</keyword>
<dbReference type="Proteomes" id="UP000518300">
    <property type="component" value="Unassembled WGS sequence"/>
</dbReference>
<keyword evidence="2" id="KW-0812">Transmembrane</keyword>
<feature type="signal peptide" evidence="3">
    <location>
        <begin position="1"/>
        <end position="21"/>
    </location>
</feature>
<evidence type="ECO:0000313" key="5">
    <source>
        <dbReference type="Proteomes" id="UP000518300"/>
    </source>
</evidence>
<keyword evidence="5" id="KW-1185">Reference proteome</keyword>
<dbReference type="EMBL" id="JABBJJ010000206">
    <property type="protein sequence ID" value="NMO19804.1"/>
    <property type="molecule type" value="Genomic_DNA"/>
</dbReference>